<proteinExistence type="predicted"/>
<dbReference type="AlphaFoldDB" id="A0A1Y1WLQ1"/>
<dbReference type="SMART" id="SM00855">
    <property type="entry name" value="PGAM"/>
    <property type="match status" value="1"/>
</dbReference>
<gene>
    <name evidence="1" type="ORF">DL89DRAFT_13542</name>
</gene>
<protein>
    <submittedName>
        <fullName evidence="1">Phosphoglycerate mutase-like protein</fullName>
    </submittedName>
</protein>
<dbReference type="SUPFAM" id="SSF53254">
    <property type="entry name" value="Phosphoglycerate mutase-like"/>
    <property type="match status" value="1"/>
</dbReference>
<dbReference type="GeneID" id="63800008"/>
<dbReference type="RefSeq" id="XP_040747506.1">
    <property type="nucleotide sequence ID" value="XM_040883360.1"/>
</dbReference>
<dbReference type="PANTHER" id="PTHR16469">
    <property type="entry name" value="UBIQUITIN-ASSOCIATED AND SH3 DOMAIN-CONTAINING BA-RELATED"/>
    <property type="match status" value="1"/>
</dbReference>
<dbReference type="InterPro" id="IPR051710">
    <property type="entry name" value="Phosphatase_SH3-domain"/>
</dbReference>
<dbReference type="CDD" id="cd07067">
    <property type="entry name" value="HP_PGM_like"/>
    <property type="match status" value="1"/>
</dbReference>
<name>A0A1Y1WLQ1_9FUNG</name>
<dbReference type="EMBL" id="MCFD01000001">
    <property type="protein sequence ID" value="ORX74295.1"/>
    <property type="molecule type" value="Genomic_DNA"/>
</dbReference>
<dbReference type="OrthoDB" id="433124at2759"/>
<reference evidence="1 2" key="1">
    <citation type="submission" date="2016-07" db="EMBL/GenBank/DDBJ databases">
        <title>Pervasive Adenine N6-methylation of Active Genes in Fungi.</title>
        <authorList>
            <consortium name="DOE Joint Genome Institute"/>
            <person name="Mondo S.J."/>
            <person name="Dannebaum R.O."/>
            <person name="Kuo R.C."/>
            <person name="Labutti K."/>
            <person name="Haridas S."/>
            <person name="Kuo A."/>
            <person name="Salamov A."/>
            <person name="Ahrendt S.R."/>
            <person name="Lipzen A."/>
            <person name="Sullivan W."/>
            <person name="Andreopoulos W.B."/>
            <person name="Clum A."/>
            <person name="Lindquist E."/>
            <person name="Daum C."/>
            <person name="Ramamoorthy G.K."/>
            <person name="Gryganskyi A."/>
            <person name="Culley D."/>
            <person name="Magnuson J.K."/>
            <person name="James T.Y."/>
            <person name="O'Malley M.A."/>
            <person name="Stajich J.E."/>
            <person name="Spatafora J.W."/>
            <person name="Visel A."/>
            <person name="Grigoriev I.V."/>
        </authorList>
    </citation>
    <scope>NUCLEOTIDE SEQUENCE [LARGE SCALE GENOMIC DNA]</scope>
    <source>
        <strain evidence="1 2">ATCC 12442</strain>
    </source>
</reference>
<dbReference type="Gene3D" id="3.40.50.1240">
    <property type="entry name" value="Phosphoglycerate mutase-like"/>
    <property type="match status" value="1"/>
</dbReference>
<dbReference type="Pfam" id="PF00300">
    <property type="entry name" value="His_Phos_1"/>
    <property type="match status" value="1"/>
</dbReference>
<dbReference type="PANTHER" id="PTHR16469:SF27">
    <property type="entry name" value="UBIQUITIN-ASSOCIATED AND SH3 DOMAIN-CONTAINING BA-RELATED"/>
    <property type="match status" value="1"/>
</dbReference>
<dbReference type="STRING" id="61395.A0A1Y1WLQ1"/>
<dbReference type="InterPro" id="IPR029033">
    <property type="entry name" value="His_PPase_superfam"/>
</dbReference>
<keyword evidence="2" id="KW-1185">Reference proteome</keyword>
<comment type="caution">
    <text evidence="1">The sequence shown here is derived from an EMBL/GenBank/DDBJ whole genome shotgun (WGS) entry which is preliminary data.</text>
</comment>
<evidence type="ECO:0000313" key="2">
    <source>
        <dbReference type="Proteomes" id="UP000193922"/>
    </source>
</evidence>
<dbReference type="Proteomes" id="UP000193922">
    <property type="component" value="Unassembled WGS sequence"/>
</dbReference>
<evidence type="ECO:0000313" key="1">
    <source>
        <dbReference type="EMBL" id="ORX74295.1"/>
    </source>
</evidence>
<accession>A0A1Y1WLQ1</accession>
<dbReference type="InterPro" id="IPR013078">
    <property type="entry name" value="His_Pase_superF_clade-1"/>
</dbReference>
<sequence>MLTCYFIRHGERIDHIDDEWAKTATTPYDPPLTADGHHQARKTGNLIYDLEIEAGSALPYAKDIISQTSYHVVTSPFLRCVQTSDSLFQGFRTRAKSVQWNVAVEPGLSELMNDQYFDEQVPSTIIDQRRAEIKAGEVCRDMQHDARYVEASQSLPVYPENFQDMMARFVSTLDRTGTYFANEMYKEDLCSFGPPRRRVVVFVTHGAGINSLIWATTSKYGRNDADYCCLTRAKLAARRDARPLLDFGTSRISSFIWNVDYRAYNKHLAVL</sequence>
<organism evidence="1 2">
    <name type="scientific">Linderina pennispora</name>
    <dbReference type="NCBI Taxonomy" id="61395"/>
    <lineage>
        <taxon>Eukaryota</taxon>
        <taxon>Fungi</taxon>
        <taxon>Fungi incertae sedis</taxon>
        <taxon>Zoopagomycota</taxon>
        <taxon>Kickxellomycotina</taxon>
        <taxon>Kickxellomycetes</taxon>
        <taxon>Kickxellales</taxon>
        <taxon>Kickxellaceae</taxon>
        <taxon>Linderina</taxon>
    </lineage>
</organism>